<dbReference type="OrthoDB" id="2136191at2"/>
<comment type="caution">
    <text evidence="2">The sequence shown here is derived from an EMBL/GenBank/DDBJ whole genome shotgun (WGS) entry which is preliminary data.</text>
</comment>
<dbReference type="Pfam" id="PF08378">
    <property type="entry name" value="NERD"/>
    <property type="match status" value="1"/>
</dbReference>
<reference evidence="2 3" key="1">
    <citation type="submission" date="2018-05" db="EMBL/GenBank/DDBJ databases">
        <title>Genomic analysis of Gracilibacillus dipsosauri DD1 reveals novel features of a salt-tolerant amylase.</title>
        <authorList>
            <person name="Deutch C.E."/>
            <person name="Yang S."/>
        </authorList>
    </citation>
    <scope>NUCLEOTIDE SEQUENCE [LARGE SCALE GENOMIC DNA]</scope>
    <source>
        <strain evidence="2 3">DD1</strain>
    </source>
</reference>
<evidence type="ECO:0000313" key="2">
    <source>
        <dbReference type="EMBL" id="PWU70053.1"/>
    </source>
</evidence>
<accession>A0A317L3K3</accession>
<dbReference type="EMBL" id="QGTD01000004">
    <property type="protein sequence ID" value="PWU70053.1"/>
    <property type="molecule type" value="Genomic_DNA"/>
</dbReference>
<protein>
    <recommendedName>
        <fullName evidence="1">NERD domain-containing protein</fullName>
    </recommendedName>
</protein>
<evidence type="ECO:0000259" key="1">
    <source>
        <dbReference type="PROSITE" id="PS50965"/>
    </source>
</evidence>
<dbReference type="RefSeq" id="WP_109983423.1">
    <property type="nucleotide sequence ID" value="NZ_QGTD01000004.1"/>
</dbReference>
<dbReference type="Proteomes" id="UP000245624">
    <property type="component" value="Unassembled WGS sequence"/>
</dbReference>
<dbReference type="InterPro" id="IPR011528">
    <property type="entry name" value="NERD"/>
</dbReference>
<name>A0A317L3K3_9BACI</name>
<feature type="domain" description="NERD" evidence="1">
    <location>
        <begin position="37"/>
        <end position="102"/>
    </location>
</feature>
<organism evidence="2 3">
    <name type="scientific">Gracilibacillus dipsosauri</name>
    <dbReference type="NCBI Taxonomy" id="178340"/>
    <lineage>
        <taxon>Bacteria</taxon>
        <taxon>Bacillati</taxon>
        <taxon>Bacillota</taxon>
        <taxon>Bacilli</taxon>
        <taxon>Bacillales</taxon>
        <taxon>Bacillaceae</taxon>
        <taxon>Gracilibacillus</taxon>
    </lineage>
</organism>
<sequence length="102" mass="12393">MIIKERKEPDELRVYSYLDRRAPLSEKEKQYYRSMQKGFEVEKHFDSLMKQLTSEHYMLNDLLLKHPNNHFQIDSLMIQANEICIYEIKNTKVIFIMTITIH</sequence>
<gene>
    <name evidence="2" type="ORF">DLJ74_03790</name>
</gene>
<dbReference type="AlphaFoldDB" id="A0A317L3K3"/>
<dbReference type="PROSITE" id="PS50965">
    <property type="entry name" value="NERD"/>
    <property type="match status" value="1"/>
</dbReference>
<keyword evidence="3" id="KW-1185">Reference proteome</keyword>
<proteinExistence type="predicted"/>
<evidence type="ECO:0000313" key="3">
    <source>
        <dbReference type="Proteomes" id="UP000245624"/>
    </source>
</evidence>